<dbReference type="GO" id="GO:0051307">
    <property type="term" value="P:meiotic chromosome separation"/>
    <property type="evidence" value="ECO:0007669"/>
    <property type="project" value="TreeGrafter"/>
</dbReference>
<dbReference type="PANTHER" id="PTHR12792:SF0">
    <property type="entry name" value="SEPARIN"/>
    <property type="match status" value="1"/>
</dbReference>
<accession>A0A1L7WNV5</accession>
<comment type="catalytic activity">
    <reaction evidence="1">
        <text>All bonds known to be hydrolyzed by this endopeptidase have arginine in P1 and an acidic residue in P4. P6 is often occupied by an acidic residue or by a hydroxy-amino-acid residue, the phosphorylation of which enhances cleavage.</text>
        <dbReference type="EC" id="3.4.22.49"/>
    </reaction>
</comment>
<dbReference type="GO" id="GO:0005634">
    <property type="term" value="C:nucleus"/>
    <property type="evidence" value="ECO:0007669"/>
    <property type="project" value="InterPro"/>
</dbReference>
<feature type="domain" description="Peptidase C50" evidence="6">
    <location>
        <begin position="1930"/>
        <end position="2025"/>
    </location>
</feature>
<dbReference type="PROSITE" id="PS51700">
    <property type="entry name" value="SEPARIN"/>
    <property type="match status" value="1"/>
</dbReference>
<dbReference type="GO" id="GO:0072686">
    <property type="term" value="C:mitotic spindle"/>
    <property type="evidence" value="ECO:0007669"/>
    <property type="project" value="TreeGrafter"/>
</dbReference>
<dbReference type="OrthoDB" id="10255632at2759"/>
<dbReference type="GO" id="GO:0006508">
    <property type="term" value="P:proteolysis"/>
    <property type="evidence" value="ECO:0007669"/>
    <property type="project" value="InterPro"/>
</dbReference>
<feature type="region of interest" description="Disordered" evidence="5">
    <location>
        <begin position="40"/>
        <end position="84"/>
    </location>
</feature>
<organism evidence="7 8">
    <name type="scientific">Phialocephala subalpina</name>
    <dbReference type="NCBI Taxonomy" id="576137"/>
    <lineage>
        <taxon>Eukaryota</taxon>
        <taxon>Fungi</taxon>
        <taxon>Dikarya</taxon>
        <taxon>Ascomycota</taxon>
        <taxon>Pezizomycotina</taxon>
        <taxon>Leotiomycetes</taxon>
        <taxon>Helotiales</taxon>
        <taxon>Mollisiaceae</taxon>
        <taxon>Phialocephala</taxon>
        <taxon>Phialocephala fortinii species complex</taxon>
    </lineage>
</organism>
<dbReference type="InterPro" id="IPR005314">
    <property type="entry name" value="Peptidase_C50"/>
</dbReference>
<keyword evidence="7" id="KW-0131">Cell cycle</keyword>
<evidence type="ECO:0000256" key="1">
    <source>
        <dbReference type="ARBA" id="ARBA00000451"/>
    </source>
</evidence>
<name>A0A1L7WNV5_9HELO</name>
<keyword evidence="4" id="KW-0159">Chromosome partition</keyword>
<evidence type="ECO:0000259" key="6">
    <source>
        <dbReference type="PROSITE" id="PS51700"/>
    </source>
</evidence>
<dbReference type="EMBL" id="FJOG01000005">
    <property type="protein sequence ID" value="CZR54447.1"/>
    <property type="molecule type" value="Genomic_DNA"/>
</dbReference>
<dbReference type="STRING" id="576137.A0A1L7WNV5"/>
<dbReference type="EC" id="3.4.22.49" evidence="2"/>
<reference evidence="7 8" key="1">
    <citation type="submission" date="2016-03" db="EMBL/GenBank/DDBJ databases">
        <authorList>
            <person name="Ploux O."/>
        </authorList>
    </citation>
    <scope>NUCLEOTIDE SEQUENCE [LARGE SCALE GENOMIC DNA]</scope>
    <source>
        <strain evidence="7 8">UAMH 11012</strain>
    </source>
</reference>
<keyword evidence="7" id="KW-0132">Cell division</keyword>
<evidence type="ECO:0000313" key="7">
    <source>
        <dbReference type="EMBL" id="CZR54447.1"/>
    </source>
</evidence>
<dbReference type="Gene3D" id="1.25.40.10">
    <property type="entry name" value="Tetratricopeptide repeat domain"/>
    <property type="match status" value="1"/>
</dbReference>
<protein>
    <recommendedName>
        <fullName evidence="2">separase</fullName>
        <ecNumber evidence="2">3.4.22.49</ecNumber>
    </recommendedName>
</protein>
<feature type="compositionally biased region" description="Low complexity" evidence="5">
    <location>
        <begin position="51"/>
        <end position="69"/>
    </location>
</feature>
<dbReference type="SUPFAM" id="SSF48452">
    <property type="entry name" value="TPR-like"/>
    <property type="match status" value="1"/>
</dbReference>
<evidence type="ECO:0000256" key="3">
    <source>
        <dbReference type="ARBA" id="ARBA00022801"/>
    </source>
</evidence>
<dbReference type="Proteomes" id="UP000184330">
    <property type="component" value="Unassembled WGS sequence"/>
</dbReference>
<gene>
    <name evidence="7" type="ORF">PAC_04331</name>
</gene>
<evidence type="ECO:0000313" key="8">
    <source>
        <dbReference type="Proteomes" id="UP000184330"/>
    </source>
</evidence>
<sequence length="2121" mass="234544">MSTAHATAESIRAALSSPSTCTPATSTILSNLLLPKPDVQTSTTSIKSRKPASASATAKSKPTKALAAKSRVKKGSEDGTCEDGGRLSPKEAFILATEVINTTLKCLSDAIKVPAQTSVRKQLSSKDLVKASARKTLRRSNSLPQSPLQPRSLNRVISTPNIRECRSSSSASIGTSTHQPMAECARVAFACLRALQASKSPGMELPPLQLENGMSTLIGKLISLGLDDLAIKELRILKRRLEAVELTKTAKSGPTPKTSTTSAAPTLASLLDFGIVGLTGAKLGLVITTQLQVLRLMTSSRNPKQAEDALPTLNLDHPSSPTKLLLQAAQESQTEKQTEKVARQLQTLSELVLSLCPSLSSADDALALEPRLSVSPEVAVQLQTLALHDRFVWWGLAKHRGDLSKDIHDPFLRCLSTFARRSQCSSRDTYDIVLRLAEDLLSFQSDCSKPQPGPLKTVLGGIYRLLGSLSREADCVDDAIKWTKQVRELLDARADSQAKRCSVVARLVGLTLRNVSSHTESEELLFALLEELDRPFKGEPSEIDELVNEVSGARRSAISVLAQFRQSSESSDGATLSDGMRQMCESLVFLCPRLALRYLGNSPDGNSSTKDVLRHGQRRQFITKFALNSIDSTLFLVKLLIGEDQISWDLVDSKLQDCVLLLDRVFSNGQSSDESGSTHYARISNLYFTQFLNMRRNPEKTKEGQQIRAVRRSIDCIRTRPKHEKRIAQFTKKLERMAEFCKAMKRYDEVYQTLLLIRDEMIGDGVLSTIAENAESKSLDAIWDESDQSRSFGRTLESLLKVGLKCLKPAAQGRLLEETWSDDEKAAVLEYQLEILCKRLIDSETAKALQSNLITDLLSIYDNQRYPLRRLRVLIRLLSLNFDRTEEGLKLLEQDLESSRIEGLIVSNTRDEGLQRYCNHLKKLTTSLLQLRQQRPQVEVFKQVLSSWSASRKRCETLTALEHEIEDVPGLLVQLQTMAEYLNMKGHGTLALATLRLNTDLNELCESLVHPDDLVLNLVRLGSQWLQLGYSGKAGLALDRATTYSNRNGVTSYAKLHCRIMYCEYLLTLGSFDKAQESLNCAQELYSQEAANFSTSQSSSKTLEYTRMQILISHAYNIHAMLAYERGAAHAALSQAKQGVRILRCTWAIIERQEHRSVSKDSANPQTGIENLTEEVSQLKVSTISVTAPQPPGSVSTMSGLWPLVPSLFRGLSYVSQLFAHNGMSQEMIYYAEQAQKVAEMAESEVHLAIASINLGSAWLRSGGLEKGSDLLLSAQRLCLPNPESRESATLSYHLGIMHGLLGDFDSEIEAYNTAETTLKAITKASHIDLLDKVANESEVLEQKMLQLTITKKKALAPRKPASRAKPTLKSKVIARAKSPVEPILSVAEECRQITSFLATVLRQKAQSLMGGKSGAAIESILEDSAKYTQTQIEIVHQGFATAKRWLLESLDQMDADPVYSVLQDSTISFPSVLSQPKAEKVGDRLSAVKASPPQKTSTRGNRDRSGSKSPVPGSFFDKLRQAHELLTEVHSIAIHIAPLPVINKTSALLNSVAILLSAVGQAKGRTITSPGLASSSIETARTLALRRERIAILADPYLVLKMNEVSWPQTSLRESRRLSMGLPCDMTRFQREYIDIIPKAWTVISISLGDSRQELCISKLQAGLNPFILRLPLGRHNSMDADEEVFGFEQGRAELTEILALANESSHDAANRTSRDDKKAWWEEREALDARMRDLLENVEKVWLGGFTGIFSQHARHVDLLARFQKSFSNILDRHLPSRRRTKGRHAAPRVALDTRILDLFIGLGDASDEECDLSEPLTDLLYFVVDVLQFHGELNAYAEIDFDSIVVETHDALRSYHAAVHSAGYAEENRHTILVLDKALHSLPWESLPCMDGLAVSRVPSLGCLRDRVLAQQKSTTIDKAEGYYISRVKGSYILNPEGDLKNTQMTFQKSLEKLDGWQGITNRSPSEEEFKDQLLSKDLLLYFGHGSGAQYIRAKEIRKLGACAVAMLMGCSSGALTEAGEFEPYGPPVNYMHAGCPALVATLWDVTDKDIDRFAKSTFEHWGLLESEPQGKGKGRKKVEETHNVSLAEAVARGRAACNLRYLNGASVCIYGVPVYLQ</sequence>
<dbReference type="PANTHER" id="PTHR12792">
    <property type="entry name" value="EXTRA SPINDLE POLES 1-RELATED"/>
    <property type="match status" value="1"/>
</dbReference>
<feature type="region of interest" description="Disordered" evidence="5">
    <location>
        <begin position="1484"/>
        <end position="1514"/>
    </location>
</feature>
<evidence type="ECO:0000256" key="5">
    <source>
        <dbReference type="SAM" id="MobiDB-lite"/>
    </source>
</evidence>
<dbReference type="InterPro" id="IPR030397">
    <property type="entry name" value="SEPARIN_core_dom"/>
</dbReference>
<dbReference type="GO" id="GO:0004197">
    <property type="term" value="F:cysteine-type endopeptidase activity"/>
    <property type="evidence" value="ECO:0007669"/>
    <property type="project" value="InterPro"/>
</dbReference>
<dbReference type="InterPro" id="IPR011990">
    <property type="entry name" value="TPR-like_helical_dom_sf"/>
</dbReference>
<proteinExistence type="predicted"/>
<keyword evidence="3" id="KW-0378">Hydrolase</keyword>
<dbReference type="GO" id="GO:0044732">
    <property type="term" value="C:mitotic spindle pole body"/>
    <property type="evidence" value="ECO:0007669"/>
    <property type="project" value="TreeGrafter"/>
</dbReference>
<evidence type="ECO:0000256" key="2">
    <source>
        <dbReference type="ARBA" id="ARBA00012489"/>
    </source>
</evidence>
<dbReference type="Pfam" id="PF03568">
    <property type="entry name" value="Separin_C"/>
    <property type="match status" value="1"/>
</dbReference>
<keyword evidence="8" id="KW-1185">Reference proteome</keyword>
<evidence type="ECO:0000256" key="4">
    <source>
        <dbReference type="ARBA" id="ARBA00022829"/>
    </source>
</evidence>
<dbReference type="GO" id="GO:0051301">
    <property type="term" value="P:cell division"/>
    <property type="evidence" value="ECO:0007669"/>
    <property type="project" value="UniProtKB-KW"/>
</dbReference>
<dbReference type="GO" id="GO:0005737">
    <property type="term" value="C:cytoplasm"/>
    <property type="evidence" value="ECO:0007669"/>
    <property type="project" value="TreeGrafter"/>
</dbReference>